<keyword evidence="1" id="KW-1133">Transmembrane helix</keyword>
<reference evidence="3" key="1">
    <citation type="journal article" date="2019" name="Int. J. Syst. Evol. Microbiol.">
        <title>The Global Catalogue of Microorganisms (GCM) 10K type strain sequencing project: providing services to taxonomists for standard genome sequencing and annotation.</title>
        <authorList>
            <consortium name="The Broad Institute Genomics Platform"/>
            <consortium name="The Broad Institute Genome Sequencing Center for Infectious Disease"/>
            <person name="Wu L."/>
            <person name="Ma J."/>
        </authorList>
    </citation>
    <scope>NUCLEOTIDE SEQUENCE [LARGE SCALE GENOMIC DNA]</scope>
    <source>
        <strain evidence="3">CCUG 38813</strain>
    </source>
</reference>
<comment type="caution">
    <text evidence="2">The sequence shown here is derived from an EMBL/GenBank/DDBJ whole genome shotgun (WGS) entry which is preliminary data.</text>
</comment>
<accession>A0ABW0PHD7</accession>
<feature type="transmembrane region" description="Helical" evidence="1">
    <location>
        <begin position="111"/>
        <end position="144"/>
    </location>
</feature>
<name>A0ABW0PHD7_9BURK</name>
<proteinExistence type="predicted"/>
<organism evidence="2 3">
    <name type="scientific">Massilia jejuensis</name>
    <dbReference type="NCBI Taxonomy" id="648894"/>
    <lineage>
        <taxon>Bacteria</taxon>
        <taxon>Pseudomonadati</taxon>
        <taxon>Pseudomonadota</taxon>
        <taxon>Betaproteobacteria</taxon>
        <taxon>Burkholderiales</taxon>
        <taxon>Oxalobacteraceae</taxon>
        <taxon>Telluria group</taxon>
        <taxon>Massilia</taxon>
    </lineage>
</organism>
<keyword evidence="1" id="KW-0472">Membrane</keyword>
<protein>
    <recommendedName>
        <fullName evidence="4">DUF4145 domain-containing protein</fullName>
    </recommendedName>
</protein>
<evidence type="ECO:0000313" key="3">
    <source>
        <dbReference type="Proteomes" id="UP001596031"/>
    </source>
</evidence>
<dbReference type="EMBL" id="JBHSMS010000026">
    <property type="protein sequence ID" value="MFC5511012.1"/>
    <property type="molecule type" value="Genomic_DNA"/>
</dbReference>
<evidence type="ECO:0000256" key="1">
    <source>
        <dbReference type="SAM" id="Phobius"/>
    </source>
</evidence>
<evidence type="ECO:0008006" key="4">
    <source>
        <dbReference type="Google" id="ProtNLM"/>
    </source>
</evidence>
<sequence length="152" mass="16033">MSQIELAVTLSRRLESLLEQQHHASGKGLHEKVSSVEAKLPAELVKTLRYIATMRNSVVHEEGFVIDDPARFSAQGDAALRQLGGAPMSSAMNGRAAGPSPWTFMDWVKMAILMACTAAGTTVGVMIIGGFMGAGIGCFLGFALGGHMVGDK</sequence>
<gene>
    <name evidence="2" type="ORF">ACFPOU_07725</name>
</gene>
<dbReference type="RefSeq" id="WP_379719112.1">
    <property type="nucleotide sequence ID" value="NZ_JBHSMS010000026.1"/>
</dbReference>
<evidence type="ECO:0000313" key="2">
    <source>
        <dbReference type="EMBL" id="MFC5511012.1"/>
    </source>
</evidence>
<keyword evidence="3" id="KW-1185">Reference proteome</keyword>
<keyword evidence="1" id="KW-0812">Transmembrane</keyword>
<dbReference type="Proteomes" id="UP001596031">
    <property type="component" value="Unassembled WGS sequence"/>
</dbReference>